<protein>
    <submittedName>
        <fullName evidence="2">Uncharacterized protein</fullName>
    </submittedName>
</protein>
<dbReference type="EMBL" id="BSPL01000023">
    <property type="protein sequence ID" value="GLS72505.1"/>
    <property type="molecule type" value="Genomic_DNA"/>
</dbReference>
<name>A0AA37WT05_9HYPH</name>
<keyword evidence="1" id="KW-0732">Signal</keyword>
<reference evidence="3" key="1">
    <citation type="journal article" date="2019" name="Int. J. Syst. Evol. Microbiol.">
        <title>The Global Catalogue of Microorganisms (GCM) 10K type strain sequencing project: providing services to taxonomists for standard genome sequencing and annotation.</title>
        <authorList>
            <consortium name="The Broad Institute Genomics Platform"/>
            <consortium name="The Broad Institute Genome Sequencing Center for Infectious Disease"/>
            <person name="Wu L."/>
            <person name="Ma J."/>
        </authorList>
    </citation>
    <scope>NUCLEOTIDE SEQUENCE [LARGE SCALE GENOMIC DNA]</scope>
    <source>
        <strain evidence="3">NBRC 103632</strain>
    </source>
</reference>
<organism evidence="2 3">
    <name type="scientific">Methylobacterium tardum</name>
    <dbReference type="NCBI Taxonomy" id="374432"/>
    <lineage>
        <taxon>Bacteria</taxon>
        <taxon>Pseudomonadati</taxon>
        <taxon>Pseudomonadota</taxon>
        <taxon>Alphaproteobacteria</taxon>
        <taxon>Hyphomicrobiales</taxon>
        <taxon>Methylobacteriaceae</taxon>
        <taxon>Methylobacterium</taxon>
    </lineage>
</organism>
<feature type="signal peptide" evidence="1">
    <location>
        <begin position="1"/>
        <end position="21"/>
    </location>
</feature>
<accession>A0AA37WT05</accession>
<evidence type="ECO:0000313" key="2">
    <source>
        <dbReference type="EMBL" id="GLS72505.1"/>
    </source>
</evidence>
<sequence>MNVVRALLLAVLALALAIAPAAPCTMGRQSMAHRHIAAAAATPLAHAAGALGGQNEPDEAGIRGTSLAVPAAAADEGCPGHRHRPKHPPCPATCCPLACQAALPTLPWASITLEFHPSERVLIVQVDGAVDAHPLRIERPPRRQA</sequence>
<dbReference type="RefSeq" id="WP_064774651.1">
    <property type="nucleotide sequence ID" value="NZ_BSPL01000023.1"/>
</dbReference>
<comment type="caution">
    <text evidence="2">The sequence shown here is derived from an EMBL/GenBank/DDBJ whole genome shotgun (WGS) entry which is preliminary data.</text>
</comment>
<proteinExistence type="predicted"/>
<keyword evidence="3" id="KW-1185">Reference proteome</keyword>
<feature type="chain" id="PRO_5041411757" evidence="1">
    <location>
        <begin position="22"/>
        <end position="145"/>
    </location>
</feature>
<evidence type="ECO:0000313" key="3">
    <source>
        <dbReference type="Proteomes" id="UP001157440"/>
    </source>
</evidence>
<gene>
    <name evidence="2" type="ORF">GCM10007890_45200</name>
</gene>
<dbReference type="AlphaFoldDB" id="A0AA37WT05"/>
<dbReference type="Proteomes" id="UP001157440">
    <property type="component" value="Unassembled WGS sequence"/>
</dbReference>
<evidence type="ECO:0000256" key="1">
    <source>
        <dbReference type="SAM" id="SignalP"/>
    </source>
</evidence>